<keyword evidence="2" id="KW-1185">Reference proteome</keyword>
<dbReference type="RefSeq" id="WP_090335571.1">
    <property type="nucleotide sequence ID" value="NZ_FNXY01000004.1"/>
</dbReference>
<dbReference type="STRING" id="408657.SAMN04487995_2562"/>
<name>A0A1H6UV39_9BACT</name>
<proteinExistence type="predicted"/>
<evidence type="ECO:0000313" key="2">
    <source>
        <dbReference type="Proteomes" id="UP000199532"/>
    </source>
</evidence>
<dbReference type="OrthoDB" id="674757at2"/>
<dbReference type="EMBL" id="FNXY01000004">
    <property type="protein sequence ID" value="SEI92200.1"/>
    <property type="molecule type" value="Genomic_DNA"/>
</dbReference>
<gene>
    <name evidence="1" type="ORF">SAMN04487995_2562</name>
</gene>
<dbReference type="PROSITE" id="PS51257">
    <property type="entry name" value="PROKAR_LIPOPROTEIN"/>
    <property type="match status" value="1"/>
</dbReference>
<protein>
    <submittedName>
        <fullName evidence="1">Uncharacterized protein</fullName>
    </submittedName>
</protein>
<dbReference type="Proteomes" id="UP000199532">
    <property type="component" value="Unassembled WGS sequence"/>
</dbReference>
<accession>A0A1H6UV39</accession>
<reference evidence="1 2" key="1">
    <citation type="submission" date="2016-10" db="EMBL/GenBank/DDBJ databases">
        <authorList>
            <person name="de Groot N.N."/>
        </authorList>
    </citation>
    <scope>NUCLEOTIDE SEQUENCE [LARGE SCALE GENOMIC DNA]</scope>
    <source>
        <strain evidence="1 2">DSM 19938</strain>
    </source>
</reference>
<dbReference type="AlphaFoldDB" id="A0A1H6UV39"/>
<sequence>MKLLFVTIIACIALVSCDGPSKPTLAPENIFDSKDLHVITSLINKRMGTASTLYGNDLALAASQRQIKNHTAGEIYQFVTWKLHPNPYWFGGDINGVQNSLETVEVLPSKDKQIAVRYTRTNNDHASSESLALDKQDRINFIFGQKPSVFP</sequence>
<organism evidence="1 2">
    <name type="scientific">Dyadobacter koreensis</name>
    <dbReference type="NCBI Taxonomy" id="408657"/>
    <lineage>
        <taxon>Bacteria</taxon>
        <taxon>Pseudomonadati</taxon>
        <taxon>Bacteroidota</taxon>
        <taxon>Cytophagia</taxon>
        <taxon>Cytophagales</taxon>
        <taxon>Spirosomataceae</taxon>
        <taxon>Dyadobacter</taxon>
    </lineage>
</organism>
<evidence type="ECO:0000313" key="1">
    <source>
        <dbReference type="EMBL" id="SEI92200.1"/>
    </source>
</evidence>